<organism evidence="6 7">
    <name type="scientific">Cynara cardunculus var. scolymus</name>
    <name type="common">Globe artichoke</name>
    <name type="synonym">Cynara scolymus</name>
    <dbReference type="NCBI Taxonomy" id="59895"/>
    <lineage>
        <taxon>Eukaryota</taxon>
        <taxon>Viridiplantae</taxon>
        <taxon>Streptophyta</taxon>
        <taxon>Embryophyta</taxon>
        <taxon>Tracheophyta</taxon>
        <taxon>Spermatophyta</taxon>
        <taxon>Magnoliopsida</taxon>
        <taxon>eudicotyledons</taxon>
        <taxon>Gunneridae</taxon>
        <taxon>Pentapetalae</taxon>
        <taxon>asterids</taxon>
        <taxon>campanulids</taxon>
        <taxon>Asterales</taxon>
        <taxon>Asteraceae</taxon>
        <taxon>Carduoideae</taxon>
        <taxon>Cardueae</taxon>
        <taxon>Carduinae</taxon>
        <taxon>Cynara</taxon>
    </lineage>
</organism>
<dbReference type="OMA" id="AENNAWS"/>
<dbReference type="PANTHER" id="PTHR22952:SF463">
    <property type="entry name" value="ABSCISIC ACID-INSENSITIVE 5-LIKE PROTEIN 7"/>
    <property type="match status" value="1"/>
</dbReference>
<evidence type="ECO:0000313" key="7">
    <source>
        <dbReference type="Proteomes" id="UP000243975"/>
    </source>
</evidence>
<keyword evidence="7" id="KW-1185">Reference proteome</keyword>
<dbReference type="AlphaFoldDB" id="A0A103Y3R0"/>
<dbReference type="GO" id="GO:0003700">
    <property type="term" value="F:DNA-binding transcription factor activity"/>
    <property type="evidence" value="ECO:0007669"/>
    <property type="project" value="InterPro"/>
</dbReference>
<dbReference type="PROSITE" id="PS50217">
    <property type="entry name" value="BZIP"/>
    <property type="match status" value="1"/>
</dbReference>
<dbReference type="InterPro" id="IPR004827">
    <property type="entry name" value="bZIP"/>
</dbReference>
<gene>
    <name evidence="6" type="ORF">Ccrd_019777</name>
</gene>
<proteinExistence type="predicted"/>
<dbReference type="GO" id="GO:0045893">
    <property type="term" value="P:positive regulation of DNA-templated transcription"/>
    <property type="evidence" value="ECO:0007669"/>
    <property type="project" value="InterPro"/>
</dbReference>
<evidence type="ECO:0000259" key="5">
    <source>
        <dbReference type="PROSITE" id="PS50217"/>
    </source>
</evidence>
<feature type="domain" description="BZIP" evidence="5">
    <location>
        <begin position="336"/>
        <end position="381"/>
    </location>
</feature>
<dbReference type="Proteomes" id="UP000243975">
    <property type="component" value="Unassembled WGS sequence"/>
</dbReference>
<protein>
    <submittedName>
        <fullName evidence="6">Basic-leucine zipper domain-containing protein</fullName>
    </submittedName>
</protein>
<reference evidence="6 7" key="1">
    <citation type="journal article" date="2016" name="Sci. Rep.">
        <title>The genome sequence of the outbreeding globe artichoke constructed de novo incorporating a phase-aware low-pass sequencing strategy of F1 progeny.</title>
        <authorList>
            <person name="Scaglione D."/>
            <person name="Reyes-Chin-Wo S."/>
            <person name="Acquadro A."/>
            <person name="Froenicke L."/>
            <person name="Portis E."/>
            <person name="Beitel C."/>
            <person name="Tirone M."/>
            <person name="Mauro R."/>
            <person name="Lo Monaco A."/>
            <person name="Mauromicale G."/>
            <person name="Faccioli P."/>
            <person name="Cattivelli L."/>
            <person name="Rieseberg L."/>
            <person name="Michelmore R."/>
            <person name="Lanteri S."/>
        </authorList>
    </citation>
    <scope>NUCLEOTIDE SEQUENCE [LARGE SCALE GENOMIC DNA]</scope>
    <source>
        <strain evidence="6">2C</strain>
    </source>
</reference>
<feature type="region of interest" description="Disordered" evidence="4">
    <location>
        <begin position="310"/>
        <end position="356"/>
    </location>
</feature>
<dbReference type="Pfam" id="PF00170">
    <property type="entry name" value="bZIP_1"/>
    <property type="match status" value="1"/>
</dbReference>
<keyword evidence="2" id="KW-0238">DNA-binding</keyword>
<evidence type="ECO:0000256" key="3">
    <source>
        <dbReference type="ARBA" id="ARBA00023242"/>
    </source>
</evidence>
<dbReference type="InterPro" id="IPR043452">
    <property type="entry name" value="BZIP46-like"/>
</dbReference>
<dbReference type="PROSITE" id="PS00036">
    <property type="entry name" value="BZIP_BASIC"/>
    <property type="match status" value="1"/>
</dbReference>
<dbReference type="GO" id="GO:0005634">
    <property type="term" value="C:nucleus"/>
    <property type="evidence" value="ECO:0007669"/>
    <property type="project" value="UniProtKB-SubCell"/>
</dbReference>
<dbReference type="Gene3D" id="1.20.5.170">
    <property type="match status" value="1"/>
</dbReference>
<dbReference type="EMBL" id="LEKV01002671">
    <property type="protein sequence ID" value="KVI01945.1"/>
    <property type="molecule type" value="Genomic_DNA"/>
</dbReference>
<evidence type="ECO:0000256" key="4">
    <source>
        <dbReference type="SAM" id="MobiDB-lite"/>
    </source>
</evidence>
<sequence>MWKPFEEKREEHEYKTLVISSIPNKKKRRGTHCSSLLPLKGYWMISAMSSYINFKNCGQMAANSPLTQQSSIYALTLDELQTTLGGGGKDFGSMNMDELLKNIWTAEETQSLTSSSRTLSQKTVDEVWRELHKENGGHGGFGEVGLIKEADLQPQQKQPALGEMTLEEFLQKAGVVAEKPQIQPNGRHWNDGLFGDDGSGFAFGFKNPNQNQRFHQQTVVIEGKNEVDNLQGVRSSQPPKPPKLFPKQAAFNFSSSQVNNAQLGNSINGVSVIGKTDHLINTSMVQAKAVGGHMSRSPPDLFPNSNLDTSPSPPAYGYGEGGVQEKRRGGPLEKVVERRRKRMIKNRESAARSRARKQAYTLELEAEVAKLKELNHELQKKQV</sequence>
<dbReference type="SMART" id="SM00338">
    <property type="entry name" value="BRLZ"/>
    <property type="match status" value="1"/>
</dbReference>
<evidence type="ECO:0000256" key="2">
    <source>
        <dbReference type="ARBA" id="ARBA00023125"/>
    </source>
</evidence>
<dbReference type="STRING" id="59895.A0A103Y3R0"/>
<accession>A0A103Y3R0</accession>
<dbReference type="InterPro" id="IPR046347">
    <property type="entry name" value="bZIP_sf"/>
</dbReference>
<dbReference type="Gramene" id="KVI01945">
    <property type="protein sequence ID" value="KVI01945"/>
    <property type="gene ID" value="Ccrd_019777"/>
</dbReference>
<dbReference type="CDD" id="cd14707">
    <property type="entry name" value="bZIP_plant_BZIP46"/>
    <property type="match status" value="1"/>
</dbReference>
<dbReference type="GO" id="GO:0003677">
    <property type="term" value="F:DNA binding"/>
    <property type="evidence" value="ECO:0007669"/>
    <property type="project" value="UniProtKB-KW"/>
</dbReference>
<name>A0A103Y3R0_CYNCS</name>
<evidence type="ECO:0000256" key="1">
    <source>
        <dbReference type="ARBA" id="ARBA00004123"/>
    </source>
</evidence>
<comment type="subcellular location">
    <subcellularLocation>
        <location evidence="1">Nucleus</location>
    </subcellularLocation>
</comment>
<comment type="caution">
    <text evidence="6">The sequence shown here is derived from an EMBL/GenBank/DDBJ whole genome shotgun (WGS) entry which is preliminary data.</text>
</comment>
<dbReference type="PANTHER" id="PTHR22952">
    <property type="entry name" value="CAMP-RESPONSE ELEMENT BINDING PROTEIN-RELATED"/>
    <property type="match status" value="1"/>
</dbReference>
<dbReference type="SUPFAM" id="SSF57959">
    <property type="entry name" value="Leucine zipper domain"/>
    <property type="match status" value="1"/>
</dbReference>
<evidence type="ECO:0000313" key="6">
    <source>
        <dbReference type="EMBL" id="KVI01945.1"/>
    </source>
</evidence>
<feature type="compositionally biased region" description="Basic and acidic residues" evidence="4">
    <location>
        <begin position="323"/>
        <end position="336"/>
    </location>
</feature>
<keyword evidence="3" id="KW-0539">Nucleus</keyword>